<keyword evidence="1" id="KW-0472">Membrane</keyword>
<organism evidence="2 3">
    <name type="scientific">Rhynchospora tenuis</name>
    <dbReference type="NCBI Taxonomy" id="198213"/>
    <lineage>
        <taxon>Eukaryota</taxon>
        <taxon>Viridiplantae</taxon>
        <taxon>Streptophyta</taxon>
        <taxon>Embryophyta</taxon>
        <taxon>Tracheophyta</taxon>
        <taxon>Spermatophyta</taxon>
        <taxon>Magnoliopsida</taxon>
        <taxon>Liliopsida</taxon>
        <taxon>Poales</taxon>
        <taxon>Cyperaceae</taxon>
        <taxon>Cyperoideae</taxon>
        <taxon>Rhynchosporeae</taxon>
        <taxon>Rhynchospora</taxon>
    </lineage>
</organism>
<evidence type="ECO:0000256" key="1">
    <source>
        <dbReference type="SAM" id="Phobius"/>
    </source>
</evidence>
<comment type="caution">
    <text evidence="2">The sequence shown here is derived from an EMBL/GenBank/DDBJ whole genome shotgun (WGS) entry which is preliminary data.</text>
</comment>
<evidence type="ECO:0008006" key="4">
    <source>
        <dbReference type="Google" id="ProtNLM"/>
    </source>
</evidence>
<proteinExistence type="predicted"/>
<keyword evidence="1" id="KW-1133">Transmembrane helix</keyword>
<dbReference type="PANTHER" id="PTHR33306:SF5">
    <property type="entry name" value="OXIDOREDUCTASE_TRANSITION METAL ION-BINDING PROTEIN"/>
    <property type="match status" value="1"/>
</dbReference>
<feature type="transmembrane region" description="Helical" evidence="1">
    <location>
        <begin position="23"/>
        <end position="46"/>
    </location>
</feature>
<feature type="transmembrane region" description="Helical" evidence="1">
    <location>
        <begin position="98"/>
        <end position="118"/>
    </location>
</feature>
<keyword evidence="1" id="KW-0812">Transmembrane</keyword>
<gene>
    <name evidence="2" type="ORF">LUZ61_009590</name>
</gene>
<reference evidence="2 3" key="1">
    <citation type="journal article" date="2022" name="Cell">
        <title>Repeat-based holocentromeres influence genome architecture and karyotype evolution.</title>
        <authorList>
            <person name="Hofstatter P.G."/>
            <person name="Thangavel G."/>
            <person name="Lux T."/>
            <person name="Neumann P."/>
            <person name="Vondrak T."/>
            <person name="Novak P."/>
            <person name="Zhang M."/>
            <person name="Costa L."/>
            <person name="Castellani M."/>
            <person name="Scott A."/>
            <person name="Toegelov H."/>
            <person name="Fuchs J."/>
            <person name="Mata-Sucre Y."/>
            <person name="Dias Y."/>
            <person name="Vanzela A.L.L."/>
            <person name="Huettel B."/>
            <person name="Almeida C.C.S."/>
            <person name="Simkova H."/>
            <person name="Souza G."/>
            <person name="Pedrosa-Harand A."/>
            <person name="Macas J."/>
            <person name="Mayer K.F.X."/>
            <person name="Houben A."/>
            <person name="Marques A."/>
        </authorList>
    </citation>
    <scope>NUCLEOTIDE SEQUENCE [LARGE SCALE GENOMIC DNA]</scope>
    <source>
        <strain evidence="2">RhyTen1mFocal</strain>
    </source>
</reference>
<feature type="transmembrane region" description="Helical" evidence="1">
    <location>
        <begin position="58"/>
        <end position="78"/>
    </location>
</feature>
<dbReference type="Proteomes" id="UP001210211">
    <property type="component" value="Unassembled WGS sequence"/>
</dbReference>
<evidence type="ECO:0000313" key="3">
    <source>
        <dbReference type="Proteomes" id="UP001210211"/>
    </source>
</evidence>
<dbReference type="AlphaFoldDB" id="A0AAD5ZXK3"/>
<keyword evidence="3" id="KW-1185">Reference proteome</keyword>
<accession>A0AAD5ZXK3</accession>
<dbReference type="PANTHER" id="PTHR33306">
    <property type="entry name" value="EXPRESSED PROTEIN-RELATED-RELATED"/>
    <property type="match status" value="1"/>
</dbReference>
<protein>
    <recommendedName>
        <fullName evidence="4">Transmembrane protein</fullName>
    </recommendedName>
</protein>
<name>A0AAD5ZXK3_9POAL</name>
<evidence type="ECO:0000313" key="2">
    <source>
        <dbReference type="EMBL" id="KAJ3705885.1"/>
    </source>
</evidence>
<dbReference type="EMBL" id="JAMRDG010000001">
    <property type="protein sequence ID" value="KAJ3705885.1"/>
    <property type="molecule type" value="Genomic_DNA"/>
</dbReference>
<sequence length="131" mass="15015">MANSSYYHTNNYNYSTFNYLTDLPLHLCFFLLTLVLFLGFSFYMSFESASESLADQTKILLILSPLLLILAVHCLSNVDTRHLSFSFLVPEQESIHRAGGSPWGVAILLVVLIFMVSYQSSFHEMWFPFGR</sequence>